<feature type="transmembrane region" description="Helical" evidence="2">
    <location>
        <begin position="403"/>
        <end position="423"/>
    </location>
</feature>
<dbReference type="Proteomes" id="UP001595823">
    <property type="component" value="Unassembled WGS sequence"/>
</dbReference>
<evidence type="ECO:0000313" key="5">
    <source>
        <dbReference type="Proteomes" id="UP001595823"/>
    </source>
</evidence>
<proteinExistence type="predicted"/>
<keyword evidence="5" id="KW-1185">Reference proteome</keyword>
<feature type="transmembrane region" description="Helical" evidence="2">
    <location>
        <begin position="429"/>
        <end position="447"/>
    </location>
</feature>
<name>A0ABV8U4D9_9ACTN</name>
<evidence type="ECO:0000256" key="3">
    <source>
        <dbReference type="SAM" id="SignalP"/>
    </source>
</evidence>
<evidence type="ECO:0000256" key="2">
    <source>
        <dbReference type="SAM" id="Phobius"/>
    </source>
</evidence>
<feature type="transmembrane region" description="Helical" evidence="2">
    <location>
        <begin position="529"/>
        <end position="549"/>
    </location>
</feature>
<gene>
    <name evidence="4" type="ORF">ACFPET_20105</name>
</gene>
<feature type="transmembrane region" description="Helical" evidence="2">
    <location>
        <begin position="496"/>
        <end position="517"/>
    </location>
</feature>
<feature type="transmembrane region" description="Helical" evidence="2">
    <location>
        <begin position="555"/>
        <end position="573"/>
    </location>
</feature>
<sequence length="729" mass="75547">MFAGLSPVWRGIRRLVLFAALSAIAVLAAAPANAEEAGSADGVVLVGVPGLSWGDIDEERTPHLWSLVGGGASGAMSVRTIGSWTCPEAGWVSVGAGARAGGLNARDAACEAQTRIPAPVRGDDGTWTLPWYAELAEANAAYNYGARLGSLADAAREQGSCVAAIGRGGALAAADTEGRIDYYSPDLSDVRDAVETCRIVVVDPGVVVSNARPDTIADPDVNFDDPGRDDTDPGKGEAPDEDVPDSVRQERVRSADEAVGTVLEAIPSTWRSVVAGISDTGYPSRLHPVLYHGRGVETGSLTSPTTGRDGYVQLVDLAPTLLESVGMESPSVMSGRAVEVRADEHQTAAAARERGWDETRAAAEVARVMPGFFTTLAVVGTFAVAAGAWMVLRRARHRGAEALCTAAAAMPLGALAASVPAWWRTEHPQLSLWAVITGVVAVLVALAQWGPLRRRAHPALLVSVPIILYVVVDQVSGSTWPLHTPMGYTAQAGARFAGLGNYAFAAFTAAVVLTIALTPWDRSPWRPDLARFVGPVALSLAAVAITGAPTMGRNVGGTITLVAALIVTCWVLWGRRFSLGLLLGAGAIGVVVIALAGIADYMRPADSQTHLGRFVGSVLSGDAGDVLARKITAAVSTLWHTPLVAVVAVAAVASLLIWRRLGRPRHDAVYAAMTGLLIASAAGFALNDSGITIPAFIAGTGFTLLAVAATPVAPDRSGRPLAASDEPEG</sequence>
<organism evidence="4 5">
    <name type="scientific">Salininema proteolyticum</name>
    <dbReference type="NCBI Taxonomy" id="1607685"/>
    <lineage>
        <taxon>Bacteria</taxon>
        <taxon>Bacillati</taxon>
        <taxon>Actinomycetota</taxon>
        <taxon>Actinomycetes</taxon>
        <taxon>Glycomycetales</taxon>
        <taxon>Glycomycetaceae</taxon>
        <taxon>Salininema</taxon>
    </lineage>
</organism>
<keyword evidence="2" id="KW-0472">Membrane</keyword>
<evidence type="ECO:0000313" key="4">
    <source>
        <dbReference type="EMBL" id="MFC4337503.1"/>
    </source>
</evidence>
<feature type="transmembrane region" description="Helical" evidence="2">
    <location>
        <begin position="693"/>
        <end position="713"/>
    </location>
</feature>
<feature type="transmembrane region" description="Helical" evidence="2">
    <location>
        <begin position="368"/>
        <end position="391"/>
    </location>
</feature>
<protein>
    <submittedName>
        <fullName evidence="4">Uncharacterized protein</fullName>
    </submittedName>
</protein>
<feature type="region of interest" description="Disordered" evidence="1">
    <location>
        <begin position="210"/>
        <end position="255"/>
    </location>
</feature>
<dbReference type="Gene3D" id="3.40.720.10">
    <property type="entry name" value="Alkaline Phosphatase, subunit A"/>
    <property type="match status" value="1"/>
</dbReference>
<feature type="chain" id="PRO_5045573775" evidence="3">
    <location>
        <begin position="35"/>
        <end position="729"/>
    </location>
</feature>
<keyword evidence="3" id="KW-0732">Signal</keyword>
<feature type="transmembrane region" description="Helical" evidence="2">
    <location>
        <begin position="580"/>
        <end position="599"/>
    </location>
</feature>
<comment type="caution">
    <text evidence="4">The sequence shown here is derived from an EMBL/GenBank/DDBJ whole genome shotgun (WGS) entry which is preliminary data.</text>
</comment>
<dbReference type="InterPro" id="IPR017850">
    <property type="entry name" value="Alkaline_phosphatase_core_sf"/>
</dbReference>
<feature type="compositionally biased region" description="Basic and acidic residues" evidence="1">
    <location>
        <begin position="225"/>
        <end position="238"/>
    </location>
</feature>
<dbReference type="RefSeq" id="WP_380624555.1">
    <property type="nucleotide sequence ID" value="NZ_JBHSDK010000034.1"/>
</dbReference>
<keyword evidence="2" id="KW-1133">Transmembrane helix</keyword>
<dbReference type="EMBL" id="JBHSDK010000034">
    <property type="protein sequence ID" value="MFC4337503.1"/>
    <property type="molecule type" value="Genomic_DNA"/>
</dbReference>
<accession>A0ABV8U4D9</accession>
<reference evidence="5" key="1">
    <citation type="journal article" date="2019" name="Int. J. Syst. Evol. Microbiol.">
        <title>The Global Catalogue of Microorganisms (GCM) 10K type strain sequencing project: providing services to taxonomists for standard genome sequencing and annotation.</title>
        <authorList>
            <consortium name="The Broad Institute Genomics Platform"/>
            <consortium name="The Broad Institute Genome Sequencing Center for Infectious Disease"/>
            <person name="Wu L."/>
            <person name="Ma J."/>
        </authorList>
    </citation>
    <scope>NUCLEOTIDE SEQUENCE [LARGE SCALE GENOMIC DNA]</scope>
    <source>
        <strain evidence="5">IBRC-M 10908</strain>
    </source>
</reference>
<feature type="transmembrane region" description="Helical" evidence="2">
    <location>
        <begin position="459"/>
        <end position="476"/>
    </location>
</feature>
<evidence type="ECO:0000256" key="1">
    <source>
        <dbReference type="SAM" id="MobiDB-lite"/>
    </source>
</evidence>
<dbReference type="SUPFAM" id="SSF53649">
    <property type="entry name" value="Alkaline phosphatase-like"/>
    <property type="match status" value="1"/>
</dbReference>
<feature type="transmembrane region" description="Helical" evidence="2">
    <location>
        <begin position="669"/>
        <end position="687"/>
    </location>
</feature>
<keyword evidence="2" id="KW-0812">Transmembrane</keyword>
<feature type="compositionally biased region" description="Basic and acidic residues" evidence="1">
    <location>
        <begin position="245"/>
        <end position="255"/>
    </location>
</feature>
<feature type="transmembrane region" description="Helical" evidence="2">
    <location>
        <begin position="637"/>
        <end position="657"/>
    </location>
</feature>
<feature type="signal peptide" evidence="3">
    <location>
        <begin position="1"/>
        <end position="34"/>
    </location>
</feature>